<protein>
    <submittedName>
        <fullName evidence="1">Uncharacterized protein</fullName>
    </submittedName>
</protein>
<dbReference type="EMBL" id="SDMP01000021">
    <property type="protein sequence ID" value="RYQ80852.1"/>
    <property type="molecule type" value="Genomic_DNA"/>
</dbReference>
<comment type="caution">
    <text evidence="1">The sequence shown here is derived from an EMBL/GenBank/DDBJ whole genome shotgun (WGS) entry which is preliminary data.</text>
</comment>
<dbReference type="AlphaFoldDB" id="A0A444WTZ7"/>
<organism evidence="1 2">
    <name type="scientific">Arachis hypogaea</name>
    <name type="common">Peanut</name>
    <dbReference type="NCBI Taxonomy" id="3818"/>
    <lineage>
        <taxon>Eukaryota</taxon>
        <taxon>Viridiplantae</taxon>
        <taxon>Streptophyta</taxon>
        <taxon>Embryophyta</taxon>
        <taxon>Tracheophyta</taxon>
        <taxon>Spermatophyta</taxon>
        <taxon>Magnoliopsida</taxon>
        <taxon>eudicotyledons</taxon>
        <taxon>Gunneridae</taxon>
        <taxon>Pentapetalae</taxon>
        <taxon>rosids</taxon>
        <taxon>fabids</taxon>
        <taxon>Fabales</taxon>
        <taxon>Fabaceae</taxon>
        <taxon>Papilionoideae</taxon>
        <taxon>50 kb inversion clade</taxon>
        <taxon>dalbergioids sensu lato</taxon>
        <taxon>Dalbergieae</taxon>
        <taxon>Pterocarpus clade</taxon>
        <taxon>Arachis</taxon>
    </lineage>
</organism>
<keyword evidence="2" id="KW-1185">Reference proteome</keyword>
<gene>
    <name evidence="1" type="ORF">Ahy_Scaffold1g106977</name>
</gene>
<sequence>MVLLYMLTINKTLSSATGGTETLPQHLFNKRFTGFHILFMGNAM</sequence>
<name>A0A444WTZ7_ARAHY</name>
<evidence type="ECO:0000313" key="2">
    <source>
        <dbReference type="Proteomes" id="UP000289738"/>
    </source>
</evidence>
<accession>A0A444WTZ7</accession>
<proteinExistence type="predicted"/>
<dbReference type="Proteomes" id="UP000289738">
    <property type="component" value="Unassembled WGS sequence"/>
</dbReference>
<evidence type="ECO:0000313" key="1">
    <source>
        <dbReference type="EMBL" id="RYQ80852.1"/>
    </source>
</evidence>
<reference evidence="1 2" key="1">
    <citation type="submission" date="2019-01" db="EMBL/GenBank/DDBJ databases">
        <title>Sequencing of cultivated peanut Arachis hypogaea provides insights into genome evolution and oil improvement.</title>
        <authorList>
            <person name="Chen X."/>
        </authorList>
    </citation>
    <scope>NUCLEOTIDE SEQUENCE [LARGE SCALE GENOMIC DNA]</scope>
    <source>
        <strain evidence="2">cv. Fuhuasheng</strain>
        <tissue evidence="1">Leaves</tissue>
    </source>
</reference>